<evidence type="ECO:0000313" key="9">
    <source>
        <dbReference type="Proteomes" id="UP000005408"/>
    </source>
</evidence>
<sequence>MDVLVSMLCFKIAIFLCSGVSGFLIDSSNSPLKNPVATQSSHRNCSLIEADVVFLLDASGSVGSANFFQQINLVKTFVENSNIGPSNVQVSVVTFSTIVQEVFNLSRYQSKEALLSSMNTIKYSTGSTHTSEAILYAVQHSFTHAAGDRPLVPNFLFVVTDGRSTFPSNTTGAANLAHQAGIITFAIGIGSSVSRQELQDIATSPQHVFQVPDFNVLSKLHSELTTKICEVPKAISTTTITSTAIASSVNALSSSVLCSNKLPRCEVYGRTVCSSYVTWAKVNCPLYCGFCTVSTMYVTIPTKATTTSMDTTKTSPTTTLPSSTTKTELTCPACDENLNCVWNRACFHGEVCMIRQYHNTPFTVHCSKIDIITCSKTNLVNMKGLCTFTVCLLLSVSGCLSASLGSSVCVGNTVFCFVDPCMVSRCTYPGAHCVSNYCGGCHAFWYDGHVRLSAEQCAGSTENHSTTMAALIPPF</sequence>
<dbReference type="Pfam" id="PF00092">
    <property type="entry name" value="VWA"/>
    <property type="match status" value="1"/>
</dbReference>
<dbReference type="EnsemblMetazoa" id="G4529.1">
    <property type="protein sequence ID" value="G4529.1:cds"/>
    <property type="gene ID" value="G4529"/>
</dbReference>
<dbReference type="SUPFAM" id="SSF53300">
    <property type="entry name" value="vWA-like"/>
    <property type="match status" value="1"/>
</dbReference>
<feature type="signal peptide" evidence="6">
    <location>
        <begin position="1"/>
        <end position="22"/>
    </location>
</feature>
<dbReference type="SMART" id="SM00327">
    <property type="entry name" value="VWA"/>
    <property type="match status" value="1"/>
</dbReference>
<evidence type="ECO:0000256" key="5">
    <source>
        <dbReference type="ARBA" id="ARBA00023180"/>
    </source>
</evidence>
<evidence type="ECO:0000259" key="7">
    <source>
        <dbReference type="PROSITE" id="PS50234"/>
    </source>
</evidence>
<evidence type="ECO:0000256" key="2">
    <source>
        <dbReference type="ARBA" id="ARBA00022525"/>
    </source>
</evidence>
<feature type="domain" description="VWFA" evidence="7">
    <location>
        <begin position="51"/>
        <end position="224"/>
    </location>
</feature>
<dbReference type="CDD" id="cd01472">
    <property type="entry name" value="vWA_collagen"/>
    <property type="match status" value="1"/>
</dbReference>
<accession>A0A8W8NAH4</accession>
<feature type="chain" id="PRO_5036469557" description="VWFA domain-containing protein" evidence="6">
    <location>
        <begin position="23"/>
        <end position="475"/>
    </location>
</feature>
<evidence type="ECO:0000256" key="4">
    <source>
        <dbReference type="ARBA" id="ARBA00022737"/>
    </source>
</evidence>
<protein>
    <recommendedName>
        <fullName evidence="7">VWFA domain-containing protein</fullName>
    </recommendedName>
</protein>
<organism evidence="8 9">
    <name type="scientific">Magallana gigas</name>
    <name type="common">Pacific oyster</name>
    <name type="synonym">Crassostrea gigas</name>
    <dbReference type="NCBI Taxonomy" id="29159"/>
    <lineage>
        <taxon>Eukaryota</taxon>
        <taxon>Metazoa</taxon>
        <taxon>Spiralia</taxon>
        <taxon>Lophotrochozoa</taxon>
        <taxon>Mollusca</taxon>
        <taxon>Bivalvia</taxon>
        <taxon>Autobranchia</taxon>
        <taxon>Pteriomorphia</taxon>
        <taxon>Ostreida</taxon>
        <taxon>Ostreoidea</taxon>
        <taxon>Ostreidae</taxon>
        <taxon>Magallana</taxon>
    </lineage>
</organism>
<dbReference type="Proteomes" id="UP000005408">
    <property type="component" value="Unassembled WGS sequence"/>
</dbReference>
<dbReference type="PANTHER" id="PTHR24020">
    <property type="entry name" value="COLLAGEN ALPHA"/>
    <property type="match status" value="1"/>
</dbReference>
<evidence type="ECO:0000313" key="8">
    <source>
        <dbReference type="EnsemblMetazoa" id="G4529.1:cds"/>
    </source>
</evidence>
<evidence type="ECO:0000256" key="6">
    <source>
        <dbReference type="SAM" id="SignalP"/>
    </source>
</evidence>
<dbReference type="PRINTS" id="PR00453">
    <property type="entry name" value="VWFADOMAIN"/>
</dbReference>
<dbReference type="InterPro" id="IPR036465">
    <property type="entry name" value="vWFA_dom_sf"/>
</dbReference>
<dbReference type="InterPro" id="IPR050525">
    <property type="entry name" value="ECM_Assembly_Org"/>
</dbReference>
<keyword evidence="9" id="KW-1185">Reference proteome</keyword>
<keyword evidence="3 6" id="KW-0732">Signal</keyword>
<evidence type="ECO:0000256" key="3">
    <source>
        <dbReference type="ARBA" id="ARBA00022729"/>
    </source>
</evidence>
<reference evidence="8" key="1">
    <citation type="submission" date="2022-08" db="UniProtKB">
        <authorList>
            <consortium name="EnsemblMetazoa"/>
        </authorList>
    </citation>
    <scope>IDENTIFICATION</scope>
    <source>
        <strain evidence="8">05x7-T-G4-1.051#20</strain>
    </source>
</reference>
<keyword evidence="4" id="KW-0677">Repeat</keyword>
<evidence type="ECO:0000256" key="1">
    <source>
        <dbReference type="ARBA" id="ARBA00004613"/>
    </source>
</evidence>
<keyword evidence="2" id="KW-0964">Secreted</keyword>
<dbReference type="GO" id="GO:0005576">
    <property type="term" value="C:extracellular region"/>
    <property type="evidence" value="ECO:0007669"/>
    <property type="project" value="UniProtKB-SubCell"/>
</dbReference>
<proteinExistence type="predicted"/>
<dbReference type="FunFam" id="3.40.50.410:FF:000004">
    <property type="entry name" value="collagen alpha-6(VI) chain"/>
    <property type="match status" value="1"/>
</dbReference>
<dbReference type="Gene3D" id="3.40.50.410">
    <property type="entry name" value="von Willebrand factor, type A domain"/>
    <property type="match status" value="1"/>
</dbReference>
<name>A0A8W8NAH4_MAGGI</name>
<dbReference type="PANTHER" id="PTHR24020:SF20">
    <property type="entry name" value="PH DOMAIN-CONTAINING PROTEIN"/>
    <property type="match status" value="1"/>
</dbReference>
<dbReference type="AlphaFoldDB" id="A0A8W8NAH4"/>
<comment type="subcellular location">
    <subcellularLocation>
        <location evidence="1">Secreted</location>
    </subcellularLocation>
</comment>
<dbReference type="InterPro" id="IPR002035">
    <property type="entry name" value="VWF_A"/>
</dbReference>
<keyword evidence="5" id="KW-0325">Glycoprotein</keyword>
<dbReference type="PROSITE" id="PS50234">
    <property type="entry name" value="VWFA"/>
    <property type="match status" value="1"/>
</dbReference>